<evidence type="ECO:0000313" key="16">
    <source>
        <dbReference type="RefSeq" id="XP_029118445.1"/>
    </source>
</evidence>
<dbReference type="RefSeq" id="XP_029118444.1">
    <property type="nucleotide sequence ID" value="XM_029262611.1"/>
</dbReference>
<keyword evidence="3" id="KW-0597">Phosphoprotein</keyword>
<dbReference type="RefSeq" id="XP_010912840.1">
    <property type="nucleotide sequence ID" value="XM_010914538.3"/>
</dbReference>
<evidence type="ECO:0000256" key="3">
    <source>
        <dbReference type="ARBA" id="ARBA00022553"/>
    </source>
</evidence>
<evidence type="ECO:0000256" key="11">
    <source>
        <dbReference type="SAM" id="MobiDB-lite"/>
    </source>
</evidence>
<comment type="catalytic activity">
    <reaction evidence="9">
        <text>L-seryl-[protein] + ATP = O-phospho-L-seryl-[protein] + ADP + H(+)</text>
        <dbReference type="Rhea" id="RHEA:17989"/>
        <dbReference type="Rhea" id="RHEA-COMP:9863"/>
        <dbReference type="Rhea" id="RHEA-COMP:11604"/>
        <dbReference type="ChEBI" id="CHEBI:15378"/>
        <dbReference type="ChEBI" id="CHEBI:29999"/>
        <dbReference type="ChEBI" id="CHEBI:30616"/>
        <dbReference type="ChEBI" id="CHEBI:83421"/>
        <dbReference type="ChEBI" id="CHEBI:456216"/>
        <dbReference type="EC" id="2.7.11.22"/>
    </reaction>
</comment>
<dbReference type="Pfam" id="PF00069">
    <property type="entry name" value="Pkinase"/>
    <property type="match status" value="1"/>
</dbReference>
<dbReference type="PANTHER" id="PTHR24056">
    <property type="entry name" value="CELL DIVISION PROTEIN KINASE"/>
    <property type="match status" value="1"/>
</dbReference>
<keyword evidence="4" id="KW-0808">Transferase</keyword>
<dbReference type="CDD" id="cd07843">
    <property type="entry name" value="STKc_CDC2L1"/>
    <property type="match status" value="1"/>
</dbReference>
<proteinExistence type="inferred from homology"/>
<dbReference type="InterPro" id="IPR011009">
    <property type="entry name" value="Kinase-like_dom_sf"/>
</dbReference>
<evidence type="ECO:0000256" key="10">
    <source>
        <dbReference type="ARBA" id="ARBA00049280"/>
    </source>
</evidence>
<dbReference type="SMART" id="SM00220">
    <property type="entry name" value="S_TKc"/>
    <property type="match status" value="1"/>
</dbReference>
<dbReference type="Gene3D" id="1.10.510.10">
    <property type="entry name" value="Transferase(Phosphotransferase) domain 1"/>
    <property type="match status" value="1"/>
</dbReference>
<dbReference type="RefSeq" id="XP_029118448.1">
    <property type="nucleotide sequence ID" value="XM_029262615.1"/>
</dbReference>
<evidence type="ECO:0000313" key="18">
    <source>
        <dbReference type="RefSeq" id="XP_029118448.1"/>
    </source>
</evidence>
<evidence type="ECO:0000313" key="19">
    <source>
        <dbReference type="RefSeq" id="XP_029118449.1"/>
    </source>
</evidence>
<dbReference type="RefSeq" id="XP_029118449.1">
    <property type="nucleotide sequence ID" value="XM_029262616.1"/>
</dbReference>
<evidence type="ECO:0000313" key="14">
    <source>
        <dbReference type="RefSeq" id="XP_010912840.1"/>
    </source>
</evidence>
<dbReference type="InterPro" id="IPR008271">
    <property type="entry name" value="Ser/Thr_kinase_AS"/>
</dbReference>
<dbReference type="SUPFAM" id="SSF56112">
    <property type="entry name" value="Protein kinase-like (PK-like)"/>
    <property type="match status" value="1"/>
</dbReference>
<evidence type="ECO:0000256" key="9">
    <source>
        <dbReference type="ARBA" id="ARBA00048367"/>
    </source>
</evidence>
<organism evidence="14">
    <name type="scientific">Elaeis guineensis var. tenera</name>
    <name type="common">Oil palm</name>
    <dbReference type="NCBI Taxonomy" id="51953"/>
    <lineage>
        <taxon>Eukaryota</taxon>
        <taxon>Viridiplantae</taxon>
        <taxon>Streptophyta</taxon>
        <taxon>Embryophyta</taxon>
        <taxon>Tracheophyta</taxon>
        <taxon>Spermatophyta</taxon>
        <taxon>Magnoliopsida</taxon>
        <taxon>Liliopsida</taxon>
        <taxon>Arecaceae</taxon>
        <taxon>Arecoideae</taxon>
        <taxon>Cocoseae</taxon>
        <taxon>Elaeidinae</taxon>
        <taxon>Elaeis</taxon>
    </lineage>
</organism>
<evidence type="ECO:0000256" key="7">
    <source>
        <dbReference type="ARBA" id="ARBA00022840"/>
    </source>
</evidence>
<dbReference type="RefSeq" id="XP_029118450.1">
    <property type="nucleotide sequence ID" value="XM_029262617.1"/>
</dbReference>
<keyword evidence="7" id="KW-0067">ATP-binding</keyword>
<keyword evidence="13" id="KW-1185">Reference proteome</keyword>
<dbReference type="OrthoDB" id="1732493at2759"/>
<dbReference type="PROSITE" id="PS00108">
    <property type="entry name" value="PROTEIN_KINASE_ST"/>
    <property type="match status" value="1"/>
</dbReference>
<dbReference type="GO" id="GO:0005634">
    <property type="term" value="C:nucleus"/>
    <property type="evidence" value="ECO:0007669"/>
    <property type="project" value="UniProtKB-ARBA"/>
</dbReference>
<evidence type="ECO:0000256" key="4">
    <source>
        <dbReference type="ARBA" id="ARBA00022679"/>
    </source>
</evidence>
<evidence type="ECO:0000256" key="1">
    <source>
        <dbReference type="ARBA" id="ARBA00006485"/>
    </source>
</evidence>
<comment type="similarity">
    <text evidence="1">Belongs to the protein kinase superfamily. CMGC Ser/Thr protein kinase family. CDC2/CDKX subfamily.</text>
</comment>
<comment type="catalytic activity">
    <reaction evidence="8">
        <text>L-threonyl-[protein] + ATP = O-phospho-L-threonyl-[protein] + ADP + H(+)</text>
        <dbReference type="Rhea" id="RHEA:46608"/>
        <dbReference type="Rhea" id="RHEA-COMP:11060"/>
        <dbReference type="Rhea" id="RHEA-COMP:11605"/>
        <dbReference type="ChEBI" id="CHEBI:15378"/>
        <dbReference type="ChEBI" id="CHEBI:30013"/>
        <dbReference type="ChEBI" id="CHEBI:30616"/>
        <dbReference type="ChEBI" id="CHEBI:61977"/>
        <dbReference type="ChEBI" id="CHEBI:456216"/>
        <dbReference type="EC" id="2.7.11.22"/>
    </reaction>
</comment>
<evidence type="ECO:0000256" key="6">
    <source>
        <dbReference type="ARBA" id="ARBA00022777"/>
    </source>
</evidence>
<feature type="region of interest" description="Disordered" evidence="11">
    <location>
        <begin position="697"/>
        <end position="720"/>
    </location>
</feature>
<dbReference type="InterPro" id="IPR050108">
    <property type="entry name" value="CDK"/>
</dbReference>
<feature type="compositionally biased region" description="Basic and acidic residues" evidence="11">
    <location>
        <begin position="8"/>
        <end position="63"/>
    </location>
</feature>
<keyword evidence="5" id="KW-0547">Nucleotide-binding</keyword>
<gene>
    <name evidence="14 15 16 17 18 19 20 21" type="primary">LOC105038664</name>
</gene>
<dbReference type="GO" id="GO:0004693">
    <property type="term" value="F:cyclin-dependent protein serine/threonine kinase activity"/>
    <property type="evidence" value="ECO:0007669"/>
    <property type="project" value="UniProtKB-EC"/>
</dbReference>
<evidence type="ECO:0000256" key="8">
    <source>
        <dbReference type="ARBA" id="ARBA00047811"/>
    </source>
</evidence>
<protein>
    <submittedName>
        <fullName evidence="14 15">Cyclin-dependent kinase G-2 isoform X1</fullName>
    </submittedName>
</protein>
<evidence type="ECO:0000313" key="20">
    <source>
        <dbReference type="RefSeq" id="XP_029118450.1"/>
    </source>
</evidence>
<dbReference type="Proteomes" id="UP000504607">
    <property type="component" value="Chromosome 2"/>
</dbReference>
<dbReference type="FunFam" id="3.30.200.20:FF:000172">
    <property type="entry name" value="cyclin-dependent kinase G-2 isoform X1"/>
    <property type="match status" value="1"/>
</dbReference>
<dbReference type="GO" id="GO:0007346">
    <property type="term" value="P:regulation of mitotic cell cycle"/>
    <property type="evidence" value="ECO:0007669"/>
    <property type="project" value="TreeGrafter"/>
</dbReference>
<accession>A0A6I9QRB0</accession>
<dbReference type="Gene3D" id="3.30.200.20">
    <property type="entry name" value="Phosphorylase Kinase, domain 1"/>
    <property type="match status" value="1"/>
</dbReference>
<feature type="domain" description="Protein kinase" evidence="12">
    <location>
        <begin position="376"/>
        <end position="667"/>
    </location>
</feature>
<dbReference type="PROSITE" id="PS50011">
    <property type="entry name" value="PROTEIN_KINASE_DOM"/>
    <property type="match status" value="1"/>
</dbReference>
<dbReference type="AlphaFoldDB" id="A0A6I9QRB0"/>
<evidence type="ECO:0000313" key="15">
    <source>
        <dbReference type="RefSeq" id="XP_029118444.1"/>
    </source>
</evidence>
<name>A0A6I9QRB0_ELAGV</name>
<dbReference type="RefSeq" id="XP_029118445.1">
    <property type="nucleotide sequence ID" value="XM_029262612.1"/>
</dbReference>
<evidence type="ECO:0000313" key="13">
    <source>
        <dbReference type="Proteomes" id="UP000504607"/>
    </source>
</evidence>
<evidence type="ECO:0000313" key="21">
    <source>
        <dbReference type="RefSeq" id="XP_029118451.1"/>
    </source>
</evidence>
<feature type="compositionally biased region" description="Polar residues" evidence="11">
    <location>
        <begin position="711"/>
        <end position="720"/>
    </location>
</feature>
<dbReference type="PANTHER" id="PTHR24056:SF107">
    <property type="entry name" value="CYCLIN-DEPENDENT KINASE 11A-RELATED"/>
    <property type="match status" value="1"/>
</dbReference>
<comment type="catalytic activity">
    <reaction evidence="10">
        <text>[DNA-directed RNA polymerase] + ATP = phospho-[DNA-directed RNA polymerase] + ADP + H(+)</text>
        <dbReference type="Rhea" id="RHEA:10216"/>
        <dbReference type="Rhea" id="RHEA-COMP:11321"/>
        <dbReference type="Rhea" id="RHEA-COMP:11322"/>
        <dbReference type="ChEBI" id="CHEBI:15378"/>
        <dbReference type="ChEBI" id="CHEBI:30616"/>
        <dbReference type="ChEBI" id="CHEBI:43176"/>
        <dbReference type="ChEBI" id="CHEBI:68546"/>
        <dbReference type="ChEBI" id="CHEBI:456216"/>
        <dbReference type="EC" id="2.7.11.23"/>
    </reaction>
</comment>
<reference evidence="14" key="1">
    <citation type="submission" date="2023-09" db="UniProtKB">
        <authorList>
            <consortium name="RefSeq"/>
        </authorList>
    </citation>
    <scope>IDENTIFICATION</scope>
</reference>
<evidence type="ECO:0000313" key="17">
    <source>
        <dbReference type="RefSeq" id="XP_029118447.1"/>
    </source>
</evidence>
<evidence type="ECO:0000256" key="5">
    <source>
        <dbReference type="ARBA" id="ARBA00022741"/>
    </source>
</evidence>
<dbReference type="GO" id="GO:0005524">
    <property type="term" value="F:ATP binding"/>
    <property type="evidence" value="ECO:0007669"/>
    <property type="project" value="UniProtKB-KW"/>
</dbReference>
<dbReference type="InterPro" id="IPR000719">
    <property type="entry name" value="Prot_kinase_dom"/>
</dbReference>
<evidence type="ECO:0000259" key="12">
    <source>
        <dbReference type="PROSITE" id="PS50011"/>
    </source>
</evidence>
<feature type="compositionally biased region" description="Basic and acidic residues" evidence="11">
    <location>
        <begin position="117"/>
        <end position="127"/>
    </location>
</feature>
<dbReference type="RefSeq" id="XP_029118451.1">
    <property type="nucleotide sequence ID" value="XM_029262618.1"/>
</dbReference>
<dbReference type="FunFam" id="1.10.510.10:FF:000211">
    <property type="entry name" value="Cyclin-dependent kinase G-2"/>
    <property type="match status" value="1"/>
</dbReference>
<feature type="compositionally biased region" description="Acidic residues" evidence="11">
    <location>
        <begin position="324"/>
        <end position="335"/>
    </location>
</feature>
<feature type="compositionally biased region" description="Acidic residues" evidence="11">
    <location>
        <begin position="246"/>
        <end position="257"/>
    </location>
</feature>
<sequence>MAAGRQGGYKDREFRDRELDVEVSRRKDHYPVRYRDGDRDRSHGRDLRDRVRDRQRDVKKRDSLNGYLRSPLNAGNSSGGSGNEQKRSQLSGRLVDREPGELSSGSGSDDPDASDSQLRDNGSRSKENGVLPLPSRKRKFSPIVWDRDDSKQSTVASSRSRNDPPAHAALPPPPPLPNGYVPPDSIETVLQSVEQQSPADVKISIDSPHDQQMGNDQEPGQIEDEEEYPIARNISTSRWADGNSALDDDEAEASDEEVVPKRRKNTPLAGNIVDQKSHKKELSPELGEVDMREGSDGAASKPSTSGGDHGDDPHGVEVDRNDYMDVDGEEADEDATDHLPETDSETEDDMVKTPEPVQPPQRCINMLEGCRSVDEFERLNKIDEGTYGVVYRAKDKKTGEVVALKKVKMEKEREGFPLTSLREINILLSFHHPSIVDVKEVVVGSSLDSIFMVMEYMEHDLKGLMETMKQPFSQSEVKCLMLQLLEGVKYLHDNWVLHRDLKTSNLLLNNRGELKICDFGLSRQYGSPLKPYTHLVVTLWYRAPELLLGAKEYSTAIDMWSLGCIMAELLAKEPLFNGKTEFDQLDKIFRTLGTPNEKIWPGFAKLPGVKVNFVKQPYNRLREKFPPTSFSGRPTLSEAGFDLLNKLLTYDPEKRITAEAALKHPWFNEVPLPKSKDFMPTFPAQHAQDRRMRRIMKSPDPLEEQRRKELQQGSTGSIFG</sequence>
<keyword evidence="2" id="KW-0723">Serine/threonine-protein kinase</keyword>
<feature type="compositionally biased region" description="Polar residues" evidence="11">
    <location>
        <begin position="188"/>
        <end position="198"/>
    </location>
</feature>
<dbReference type="InterPro" id="IPR045267">
    <property type="entry name" value="CDK11/PITSLRE_STKc"/>
</dbReference>
<evidence type="ECO:0000256" key="2">
    <source>
        <dbReference type="ARBA" id="ARBA00022527"/>
    </source>
</evidence>
<keyword evidence="6 14" id="KW-0418">Kinase</keyword>
<dbReference type="GO" id="GO:0008353">
    <property type="term" value="F:RNA polymerase II CTD heptapeptide repeat kinase activity"/>
    <property type="evidence" value="ECO:0007669"/>
    <property type="project" value="UniProtKB-EC"/>
</dbReference>
<feature type="region of interest" description="Disordered" evidence="11">
    <location>
        <begin position="1"/>
        <end position="362"/>
    </location>
</feature>
<dbReference type="RefSeq" id="XP_029118447.1">
    <property type="nucleotide sequence ID" value="XM_029262614.1"/>
</dbReference>
<feature type="compositionally biased region" description="Basic and acidic residues" evidence="11">
    <location>
        <begin position="308"/>
        <end position="323"/>
    </location>
</feature>